<dbReference type="EMBL" id="CABPSP010000011">
    <property type="protein sequence ID" value="VVE70215.1"/>
    <property type="molecule type" value="Genomic_DNA"/>
</dbReference>
<accession>A0A5E5ACE2</accession>
<dbReference type="Proteomes" id="UP000383122">
    <property type="component" value="Unassembled WGS sequence"/>
</dbReference>
<dbReference type="AlphaFoldDB" id="A0A5E5ACE2"/>
<proteinExistence type="predicted"/>
<evidence type="ECO:0000313" key="3">
    <source>
        <dbReference type="Proteomes" id="UP000383122"/>
    </source>
</evidence>
<reference evidence="2 3" key="1">
    <citation type="submission" date="2019-08" db="EMBL/GenBank/DDBJ databases">
        <authorList>
            <person name="Peeters C."/>
        </authorList>
    </citation>
    <scope>NUCLEOTIDE SEQUENCE [LARGE SCALE GENOMIC DNA]</scope>
    <source>
        <strain evidence="2 3">LMG 31117</strain>
    </source>
</reference>
<evidence type="ECO:0000256" key="1">
    <source>
        <dbReference type="SAM" id="MobiDB-lite"/>
    </source>
</evidence>
<keyword evidence="3" id="KW-1185">Reference proteome</keyword>
<dbReference type="RefSeq" id="WP_150739382.1">
    <property type="nucleotide sequence ID" value="NZ_CABPSP010000011.1"/>
</dbReference>
<name>A0A5E5ACE2_9BURK</name>
<protein>
    <submittedName>
        <fullName evidence="2">Uncharacterized protein</fullName>
    </submittedName>
</protein>
<gene>
    <name evidence="2" type="ORF">PAN31117_03594</name>
</gene>
<feature type="region of interest" description="Disordered" evidence="1">
    <location>
        <begin position="14"/>
        <end position="44"/>
    </location>
</feature>
<evidence type="ECO:0000313" key="2">
    <source>
        <dbReference type="EMBL" id="VVE70215.1"/>
    </source>
</evidence>
<sequence length="789" mass="85886">MTVKRKALLRTDNKAASLNVRAKRASTEESPSPKVGPPAPEIDPDVLADRGDIPEENFPFNPVLANLEGQPIDFTAPILPNYTTGYVYRYFVDGTTDTVEGSITDQDIEDGIFTIAVEPELLTHGIHTLTYATRPQFDPGFSDPSEPTYFTLDFEPPYNLGEGEVPTEVDDGLTDEILTALGDVLPLTLPGWGDQAFGDVIVGIVRQVGGPNHMTAPLRIPFGHDWKETVTLEFPRAIIEAAGDGILEFTYTITDLAGNESEEAFIKLVDVFVSGGIDDLEPPIVPAQEEDGLITEEDARAPVVVQIPGHTSVEPGFVIVVLWGSQALEGVVFDGDNDDEIMLEVDVPYEIVSSEWDANKDAGGYADIDVNYVVYGAGSREVGRPDTPTSVRVNLNQAGGVDPDPDTPENEALGKPVVRHSAWEAGDQEDFIPDASIETNHAIVIPWFVRDELGNVTDEDAFRAGDEINFVYNGDPAGSYEVVAADVTAQIDLVKPLEWEPVKAGGSGQRDVQYIVERTLPPGTEVNTSLSPVTVVTVMDAGDLPGGSDPLPEAAFNDPVITWKMVDQDYGGFAPLTIPVYENQKLNDVVRIHVLCNRWVAGGPDLEELPLAEYGGPEGANEVAAFPFEQVITATNIGKPLTFAWPQEVLVNAYHLARARVAYRVTRGGDDTAFKDADAGARSIIELGNMPQPPARAGMNAPASRHRPTLAEALAGVEHSAAARRAALRTYVRAWRTTSAQRRAYLEFKKEREARLLKAIKLEHRIDDPYRRKLAEIAARPTPDPFKKE</sequence>
<dbReference type="OrthoDB" id="8939899at2"/>
<organism evidence="2 3">
    <name type="scientific">Pandoraea anapnoica</name>
    <dbReference type="NCBI Taxonomy" id="2508301"/>
    <lineage>
        <taxon>Bacteria</taxon>
        <taxon>Pseudomonadati</taxon>
        <taxon>Pseudomonadota</taxon>
        <taxon>Betaproteobacteria</taxon>
        <taxon>Burkholderiales</taxon>
        <taxon>Burkholderiaceae</taxon>
        <taxon>Pandoraea</taxon>
    </lineage>
</organism>